<keyword evidence="3" id="KW-1185">Reference proteome</keyword>
<reference evidence="2" key="1">
    <citation type="submission" date="2020-06" db="EMBL/GenBank/DDBJ databases">
        <authorList>
            <person name="Li T."/>
            <person name="Hu X."/>
            <person name="Zhang T."/>
            <person name="Song X."/>
            <person name="Zhang H."/>
            <person name="Dai N."/>
            <person name="Sheng W."/>
            <person name="Hou X."/>
            <person name="Wei L."/>
        </authorList>
    </citation>
    <scope>NUCLEOTIDE SEQUENCE</scope>
    <source>
        <strain evidence="2">K16</strain>
        <tissue evidence="2">Leaf</tissue>
    </source>
</reference>
<gene>
    <name evidence="2" type="ORF">Sango_0763300</name>
</gene>
<dbReference type="GO" id="GO:0016973">
    <property type="term" value="P:poly(A)+ mRNA export from nucleus"/>
    <property type="evidence" value="ECO:0007669"/>
    <property type="project" value="TreeGrafter"/>
</dbReference>
<protein>
    <submittedName>
        <fullName evidence="2">Nuclear pore complex protein</fullName>
    </submittedName>
</protein>
<feature type="compositionally biased region" description="Polar residues" evidence="1">
    <location>
        <begin position="720"/>
        <end position="738"/>
    </location>
</feature>
<feature type="region of interest" description="Disordered" evidence="1">
    <location>
        <begin position="770"/>
        <end position="790"/>
    </location>
</feature>
<organism evidence="2 3">
    <name type="scientific">Sesamum angolense</name>
    <dbReference type="NCBI Taxonomy" id="2727404"/>
    <lineage>
        <taxon>Eukaryota</taxon>
        <taxon>Viridiplantae</taxon>
        <taxon>Streptophyta</taxon>
        <taxon>Embryophyta</taxon>
        <taxon>Tracheophyta</taxon>
        <taxon>Spermatophyta</taxon>
        <taxon>Magnoliopsida</taxon>
        <taxon>eudicotyledons</taxon>
        <taxon>Gunneridae</taxon>
        <taxon>Pentapetalae</taxon>
        <taxon>asterids</taxon>
        <taxon>lamiids</taxon>
        <taxon>Lamiales</taxon>
        <taxon>Pedaliaceae</taxon>
        <taxon>Sesamum</taxon>
    </lineage>
</organism>
<dbReference type="GO" id="GO:0005635">
    <property type="term" value="C:nuclear envelope"/>
    <property type="evidence" value="ECO:0007669"/>
    <property type="project" value="TreeGrafter"/>
</dbReference>
<feature type="compositionally biased region" description="Low complexity" evidence="1">
    <location>
        <begin position="37"/>
        <end position="47"/>
    </location>
</feature>
<reference evidence="2" key="2">
    <citation type="journal article" date="2024" name="Plant">
        <title>Genomic evolution and insights into agronomic trait innovations of Sesamum species.</title>
        <authorList>
            <person name="Miao H."/>
            <person name="Wang L."/>
            <person name="Qu L."/>
            <person name="Liu H."/>
            <person name="Sun Y."/>
            <person name="Le M."/>
            <person name="Wang Q."/>
            <person name="Wei S."/>
            <person name="Zheng Y."/>
            <person name="Lin W."/>
            <person name="Duan Y."/>
            <person name="Cao H."/>
            <person name="Xiong S."/>
            <person name="Wang X."/>
            <person name="Wei L."/>
            <person name="Li C."/>
            <person name="Ma Q."/>
            <person name="Ju M."/>
            <person name="Zhao R."/>
            <person name="Li G."/>
            <person name="Mu C."/>
            <person name="Tian Q."/>
            <person name="Mei H."/>
            <person name="Zhang T."/>
            <person name="Gao T."/>
            <person name="Zhang H."/>
        </authorList>
    </citation>
    <scope>NUCLEOTIDE SEQUENCE</scope>
    <source>
        <strain evidence="2">K16</strain>
    </source>
</reference>
<accession>A0AAE1X369</accession>
<feature type="compositionally biased region" description="Low complexity" evidence="1">
    <location>
        <begin position="771"/>
        <end position="784"/>
    </location>
</feature>
<feature type="region of interest" description="Disordered" evidence="1">
    <location>
        <begin position="1196"/>
        <end position="1221"/>
    </location>
</feature>
<evidence type="ECO:0000313" key="3">
    <source>
        <dbReference type="Proteomes" id="UP001289374"/>
    </source>
</evidence>
<evidence type="ECO:0000313" key="2">
    <source>
        <dbReference type="EMBL" id="KAK4403947.1"/>
    </source>
</evidence>
<proteinExistence type="predicted"/>
<feature type="compositionally biased region" description="Polar residues" evidence="1">
    <location>
        <begin position="11"/>
        <end position="20"/>
    </location>
</feature>
<feature type="compositionally biased region" description="Polar residues" evidence="1">
    <location>
        <begin position="1251"/>
        <end position="1277"/>
    </location>
</feature>
<feature type="region of interest" description="Disordered" evidence="1">
    <location>
        <begin position="1239"/>
        <end position="1309"/>
    </location>
</feature>
<dbReference type="PANTHER" id="PTHR33416">
    <property type="entry name" value="NUCLEAR PORE COMPLEX PROTEIN NUP1"/>
    <property type="match status" value="1"/>
</dbReference>
<feature type="compositionally biased region" description="Basic residues" evidence="1">
    <location>
        <begin position="1296"/>
        <end position="1309"/>
    </location>
</feature>
<feature type="region of interest" description="Disordered" evidence="1">
    <location>
        <begin position="693"/>
        <end position="738"/>
    </location>
</feature>
<feature type="region of interest" description="Disordered" evidence="1">
    <location>
        <begin position="1"/>
        <end position="51"/>
    </location>
</feature>
<dbReference type="GO" id="GO:0071763">
    <property type="term" value="P:nuclear membrane organization"/>
    <property type="evidence" value="ECO:0007669"/>
    <property type="project" value="TreeGrafter"/>
</dbReference>
<feature type="region of interest" description="Disordered" evidence="1">
    <location>
        <begin position="599"/>
        <end position="662"/>
    </location>
</feature>
<sequence>MATAEEGGVTAKTTNTNTCSYGGAGAGGKFRKKPFRRPTTPYDRPPTALRGSDNSGGWLTKLVVDPASKLISYGAHRLFSSVFRKRLPPPPPPRTSELNQGLTAGLQEAVPNNQGGEQVPAGGECIQQINSSTSNGISDLEQLLKQNTFTRSEIDHLTELLQSRAGEAPLRDAGKSNVETTSDFGRHQQIAISPLEDNRNEGVKSHGVMSTPVSNSKVLADDVASPAELARAYMDNRSSKVSPMMLGMHSQVSKEDARLISNTRFSLKSPLTSLKTKTSISLGAPENGFLTPRSQGRSAIYSMIRSPYSRVHPTSTLKGIGINNNGYAGQTSSASFSLVHHGQTYASKPMTLKRRSSVLDYETGSVGPIRRIRQKSNLIAPRTPPTAEGMGTASDAVVISLKQKFPLTNEKPKQASNAVCVNEDNSVPSTSYVHVPSKSSEVAARILQHLEKLTPKEKPSESKLVAVRDKSPFKLTPAMLRGQALRSMEDIGSSKLLLDVQDDHKLENESDVTLTDPFYSTSQEQGKVKENAPQEIFVPSDTRYPVTNNDSVVSLKASGLISNSSNSVGKDSVPQPSQMKRAFRMSAQEDSLELDDDLHFNGLASKPSSEGRGPVEAHFTDSKLSPAEEPELVRSKSQPEVKAPGLISSRTGEVSSPGAVTAGEGNFGIAFPTSGQAIVVGQSAFLPLSIASSDKPKEANNPPPVFSFSSKVADKVPSLPSESSNRMPESKPESSSSWVNVCAPTGPLVKIPEIEKGGILNPLKAGEKDGISPSAPISSSPAGSLPAVSPSGTNQIPTGGPVLVTSSTGSGTANSAISSGSVFGLDAKPSVSAGSVFTFGASVDPSTAVSAVLTMTSPVGDLKSRADADQSSGSSSSSLINVAAFDAANSGSSTFGLGSSVSYSTANNHQGSLFNIASKPLVSGAGALSQGTSVQSVIPASLPSFNMISSTSIGSSLSNSQVFNSNTTSAFNFPAPSSDTGAVVPSGGPTSSAVVFGISTSAVAEGSAVSSSTAASGTFSFGLSSSSSSSNAVGSTSGASSAVFSLGGSSSVSPSATNTFSSATSGIFNIGGSSSASSPAISSVTGSNSAPSNVFGSGWQSPKSSIFGSLPTSSPSTGFSFGASSSASTSAAPVVFNSSSGPSASPIFSFTTAAASSSLLPSVPQPIFGNPSAASSVSSSLLPSVPQPIFGNPSAGFAASPGNNDQMNAEDSMAEDPVQSSAPSIPVFGQPVVSPSPPGFMFGSAVPPQANPFQFGSQQNQVAPQNPSPFQASSSLEFNAGGSFSLGSGGGDKSGRKFVKISRNKNRKK</sequence>
<dbReference type="PANTHER" id="PTHR33416:SF20">
    <property type="entry name" value="NUCLEAR PORE COMPLEX PROTEIN NUP1"/>
    <property type="match status" value="1"/>
</dbReference>
<dbReference type="EMBL" id="JACGWL010000004">
    <property type="protein sequence ID" value="KAK4403947.1"/>
    <property type="molecule type" value="Genomic_DNA"/>
</dbReference>
<evidence type="ECO:0000256" key="1">
    <source>
        <dbReference type="SAM" id="MobiDB-lite"/>
    </source>
</evidence>
<dbReference type="Proteomes" id="UP001289374">
    <property type="component" value="Unassembled WGS sequence"/>
</dbReference>
<comment type="caution">
    <text evidence="2">The sequence shown here is derived from an EMBL/GenBank/DDBJ whole genome shotgun (WGS) entry which is preliminary data.</text>
</comment>
<name>A0AAE1X369_9LAMI</name>